<comment type="subunit">
    <text evidence="3">Monomer.</text>
</comment>
<dbReference type="InterPro" id="IPR012674">
    <property type="entry name" value="Calycin"/>
</dbReference>
<dbReference type="RefSeq" id="XP_030890688.1">
    <property type="nucleotide sequence ID" value="XM_031034828.1"/>
</dbReference>
<keyword evidence="5" id="KW-0494">Milk protein</keyword>
<evidence type="ECO:0000256" key="9">
    <source>
        <dbReference type="SAM" id="MobiDB-lite"/>
    </source>
</evidence>
<name>A0A7F8RDB6_LEPWE</name>
<dbReference type="AlphaFoldDB" id="A0A7F8RDB6"/>
<keyword evidence="4" id="KW-0964">Secreted</keyword>
<feature type="region of interest" description="Disordered" evidence="9">
    <location>
        <begin position="175"/>
        <end position="245"/>
    </location>
</feature>
<dbReference type="PRINTS" id="PR01172">
    <property type="entry name" value="BLCTOGLOBULN"/>
</dbReference>
<keyword evidence="12" id="KW-1185">Reference proteome</keyword>
<accession>A0A7F8RDB6</accession>
<comment type="similarity">
    <text evidence="2 8">Belongs to the calycin superfamily. Lipocalin family.</text>
</comment>
<protein>
    <submittedName>
        <fullName evidence="13">Beta-lactoglobulin-2-like isoform X1</fullName>
    </submittedName>
</protein>
<evidence type="ECO:0000256" key="4">
    <source>
        <dbReference type="ARBA" id="ARBA00022525"/>
    </source>
</evidence>
<dbReference type="PRINTS" id="PR00179">
    <property type="entry name" value="LIPOCALIN"/>
</dbReference>
<dbReference type="CDD" id="cd19416">
    <property type="entry name" value="lipocalin_beta-LG-like"/>
    <property type="match status" value="1"/>
</dbReference>
<dbReference type="GeneID" id="102737703"/>
<dbReference type="Pfam" id="PF00061">
    <property type="entry name" value="Lipocalin"/>
    <property type="match status" value="1"/>
</dbReference>
<evidence type="ECO:0000313" key="13">
    <source>
        <dbReference type="RefSeq" id="XP_030890688.1"/>
    </source>
</evidence>
<dbReference type="Gene3D" id="2.40.128.20">
    <property type="match status" value="1"/>
</dbReference>
<dbReference type="Proteomes" id="UP000245341">
    <property type="component" value="Unplaced"/>
</dbReference>
<evidence type="ECO:0000256" key="8">
    <source>
        <dbReference type="RuleBase" id="RU003695"/>
    </source>
</evidence>
<evidence type="ECO:0000313" key="12">
    <source>
        <dbReference type="Proteomes" id="UP000245341"/>
    </source>
</evidence>
<evidence type="ECO:0000256" key="6">
    <source>
        <dbReference type="ARBA" id="ARBA00023072"/>
    </source>
</evidence>
<feature type="compositionally biased region" description="Low complexity" evidence="9">
    <location>
        <begin position="225"/>
        <end position="235"/>
    </location>
</feature>
<dbReference type="PROSITE" id="PS00213">
    <property type="entry name" value="LIPOCALIN"/>
    <property type="match status" value="1"/>
</dbReference>
<dbReference type="InterPro" id="IPR000566">
    <property type="entry name" value="Lipocln_cytosolic_FA-bd_dom"/>
</dbReference>
<gene>
    <name evidence="13" type="primary">LOC102737703</name>
</gene>
<evidence type="ECO:0000256" key="5">
    <source>
        <dbReference type="ARBA" id="ARBA00022743"/>
    </source>
</evidence>
<evidence type="ECO:0000256" key="2">
    <source>
        <dbReference type="ARBA" id="ARBA00006889"/>
    </source>
</evidence>
<feature type="domain" description="Lipocalin/cytosolic fatty-acid binding" evidence="11">
    <location>
        <begin position="34"/>
        <end position="174"/>
    </location>
</feature>
<evidence type="ECO:0000256" key="10">
    <source>
        <dbReference type="SAM" id="SignalP"/>
    </source>
</evidence>
<dbReference type="SUPFAM" id="SSF50814">
    <property type="entry name" value="Lipocalins"/>
    <property type="match status" value="1"/>
</dbReference>
<evidence type="ECO:0000256" key="3">
    <source>
        <dbReference type="ARBA" id="ARBA00011245"/>
    </source>
</evidence>
<comment type="subcellular location">
    <subcellularLocation>
        <location evidence="1">Secreted</location>
    </subcellularLocation>
</comment>
<dbReference type="GO" id="GO:0019841">
    <property type="term" value="F:retinol binding"/>
    <property type="evidence" value="ECO:0007669"/>
    <property type="project" value="UniProtKB-KW"/>
</dbReference>
<dbReference type="PANTHER" id="PTHR11430">
    <property type="entry name" value="LIPOCALIN"/>
    <property type="match status" value="1"/>
</dbReference>
<proteinExistence type="inferred from homology"/>
<feature type="signal peptide" evidence="10">
    <location>
        <begin position="1"/>
        <end position="18"/>
    </location>
</feature>
<sequence length="313" mass="34428">MKCLPLALGLALVCGIQAIVVPQTTRALDIRKVAGTWHSMAMAASDISLLDAETAPLRVYVQELRPTPEDNLEIILRKWENSACVEGNIMAQKTEDPAVFTVDYQGERKISVLDTDYAHYLFFCMEAPAPTAESSMMCQSLARTLKVDNQVMEKFNRALETLPVHIWLFFNPTQVEGDHRHSPRPHLHSAWGSPTRQPRAPGPAISHGPRDDIAPSLPHQRNQEGPSPRSCGTRSSRGRGPRGASLRCSALSHFSSSNKELNQPAVRLGLSWSMRAGCVARGIPHISRDIAPHGHSGIQVIKQPLPGVCWSPH</sequence>
<dbReference type="InterPro" id="IPR022272">
    <property type="entry name" value="Lipocalin_CS"/>
</dbReference>
<keyword evidence="6" id="KW-0683">Retinol-binding</keyword>
<dbReference type="InterPro" id="IPR002447">
    <property type="entry name" value="Blactoglobulin"/>
</dbReference>
<dbReference type="GO" id="GO:0005576">
    <property type="term" value="C:extracellular region"/>
    <property type="evidence" value="ECO:0007669"/>
    <property type="project" value="UniProtKB-SubCell"/>
</dbReference>
<evidence type="ECO:0000256" key="7">
    <source>
        <dbReference type="ARBA" id="ARBA00023157"/>
    </source>
</evidence>
<dbReference type="PANTHER" id="PTHR11430:SF117">
    <property type="entry name" value="GLYCODELIN"/>
    <property type="match status" value="1"/>
</dbReference>
<reference evidence="13" key="1">
    <citation type="submission" date="2025-08" db="UniProtKB">
        <authorList>
            <consortium name="RefSeq"/>
        </authorList>
    </citation>
    <scope>IDENTIFICATION</scope>
    <source>
        <tissue evidence="13">Liver</tissue>
    </source>
</reference>
<feature type="chain" id="PRO_5028841836" evidence="10">
    <location>
        <begin position="19"/>
        <end position="313"/>
    </location>
</feature>
<keyword evidence="10" id="KW-0732">Signal</keyword>
<evidence type="ECO:0000259" key="11">
    <source>
        <dbReference type="Pfam" id="PF00061"/>
    </source>
</evidence>
<dbReference type="InterPro" id="IPR002345">
    <property type="entry name" value="Lipocalin"/>
</dbReference>
<dbReference type="KEGG" id="lww:102737703"/>
<evidence type="ECO:0000256" key="1">
    <source>
        <dbReference type="ARBA" id="ARBA00004613"/>
    </source>
</evidence>
<keyword evidence="7" id="KW-1015">Disulfide bond</keyword>
<dbReference type="OrthoDB" id="9835883at2759"/>
<organism evidence="12 13">
    <name type="scientific">Leptonychotes weddellii</name>
    <name type="common">Weddell seal</name>
    <name type="synonym">Otaria weddellii</name>
    <dbReference type="NCBI Taxonomy" id="9713"/>
    <lineage>
        <taxon>Eukaryota</taxon>
        <taxon>Metazoa</taxon>
        <taxon>Chordata</taxon>
        <taxon>Craniata</taxon>
        <taxon>Vertebrata</taxon>
        <taxon>Euteleostomi</taxon>
        <taxon>Mammalia</taxon>
        <taxon>Eutheria</taxon>
        <taxon>Laurasiatheria</taxon>
        <taxon>Carnivora</taxon>
        <taxon>Caniformia</taxon>
        <taxon>Pinnipedia</taxon>
        <taxon>Phocidae</taxon>
        <taxon>Monachinae</taxon>
        <taxon>Lobodontini</taxon>
        <taxon>Leptonychotes</taxon>
    </lineage>
</organism>